<sequence>MFSKHTIDYNLLVKQQLKSVAVLEKQAEDEEDPFIKAALMKVIIEKYDECIDCVRHGAHYSAYHFANLKKEHEKKLKELKTDEDL</sequence>
<dbReference type="KEGG" id="ebm:SG0102_03340"/>
<accession>A0A3G9J2K1</accession>
<proteinExistence type="predicted"/>
<name>A0A3G9J2K1_9FIRM</name>
<dbReference type="RefSeq" id="WP_125118351.1">
    <property type="nucleotide sequence ID" value="NZ_AP019309.1"/>
</dbReference>
<dbReference type="Proteomes" id="UP000268059">
    <property type="component" value="Chromosome"/>
</dbReference>
<gene>
    <name evidence="1" type="ORF">SG0102_03340</name>
</gene>
<evidence type="ECO:0000313" key="1">
    <source>
        <dbReference type="EMBL" id="BBH25400.1"/>
    </source>
</evidence>
<dbReference type="InParanoid" id="A0A3G9J2K1"/>
<protein>
    <submittedName>
        <fullName evidence="1">Uncharacterized protein</fullName>
    </submittedName>
</protein>
<dbReference type="EMBL" id="AP019309">
    <property type="protein sequence ID" value="BBH25400.1"/>
    <property type="molecule type" value="Genomic_DNA"/>
</dbReference>
<keyword evidence="2" id="KW-1185">Reference proteome</keyword>
<dbReference type="AlphaFoldDB" id="A0A3G9J2K1"/>
<reference evidence="1 2" key="1">
    <citation type="submission" date="2018-11" db="EMBL/GenBank/DDBJ databases">
        <title>Novel Erysipelotrichaceae bacterium isolated from small intestine of a swine.</title>
        <authorList>
            <person name="Kim J.S."/>
            <person name="Choe H."/>
            <person name="Lee Y.R."/>
            <person name="Kim K.M."/>
            <person name="Park D.S."/>
        </authorList>
    </citation>
    <scope>NUCLEOTIDE SEQUENCE [LARGE SCALE GENOMIC DNA]</scope>
    <source>
        <strain evidence="1 2">SG0102</strain>
    </source>
</reference>
<evidence type="ECO:0000313" key="2">
    <source>
        <dbReference type="Proteomes" id="UP000268059"/>
    </source>
</evidence>
<organism evidence="1 2">
    <name type="scientific">Intestinibaculum porci</name>
    <dbReference type="NCBI Taxonomy" id="2487118"/>
    <lineage>
        <taxon>Bacteria</taxon>
        <taxon>Bacillati</taxon>
        <taxon>Bacillota</taxon>
        <taxon>Erysipelotrichia</taxon>
        <taxon>Erysipelotrichales</taxon>
        <taxon>Erysipelotrichaceae</taxon>
        <taxon>Intestinibaculum</taxon>
    </lineage>
</organism>